<name>A0A1F7X7B5_9BACT</name>
<reference evidence="3 4" key="1">
    <citation type="journal article" date="2016" name="Nat. Commun.">
        <title>Thousands of microbial genomes shed light on interconnected biogeochemical processes in an aquifer system.</title>
        <authorList>
            <person name="Anantharaman K."/>
            <person name="Brown C.T."/>
            <person name="Hug L.A."/>
            <person name="Sharon I."/>
            <person name="Castelle C.J."/>
            <person name="Probst A.J."/>
            <person name="Thomas B.C."/>
            <person name="Singh A."/>
            <person name="Wilkins M.J."/>
            <person name="Karaoz U."/>
            <person name="Brodie E.L."/>
            <person name="Williams K.H."/>
            <person name="Hubbard S.S."/>
            <person name="Banfield J.F."/>
        </authorList>
    </citation>
    <scope>NUCLEOTIDE SEQUENCE [LARGE SCALE GENOMIC DNA]</scope>
</reference>
<evidence type="ECO:0008006" key="5">
    <source>
        <dbReference type="Google" id="ProtNLM"/>
    </source>
</evidence>
<dbReference type="InterPro" id="IPR015942">
    <property type="entry name" value="Asp/Glu/hydantoin_racemase"/>
</dbReference>
<dbReference type="Gene3D" id="3.40.50.1860">
    <property type="match status" value="2"/>
</dbReference>
<dbReference type="AlphaFoldDB" id="A0A1F7X7B5"/>
<comment type="caution">
    <text evidence="3">The sequence shown here is derived from an EMBL/GenBank/DDBJ whole genome shotgun (WGS) entry which is preliminary data.</text>
</comment>
<evidence type="ECO:0000256" key="1">
    <source>
        <dbReference type="ARBA" id="ARBA00007847"/>
    </source>
</evidence>
<dbReference type="Proteomes" id="UP000177053">
    <property type="component" value="Unassembled WGS sequence"/>
</dbReference>
<protein>
    <recommendedName>
        <fullName evidence="5">Aspartate racemase</fullName>
    </recommendedName>
</protein>
<dbReference type="PANTHER" id="PTHR21198:SF7">
    <property type="entry name" value="ASPARTATE-GLUTAMATE RACEMASE FAMILY"/>
    <property type="match status" value="1"/>
</dbReference>
<dbReference type="PANTHER" id="PTHR21198">
    <property type="entry name" value="GLUTAMATE RACEMASE"/>
    <property type="match status" value="1"/>
</dbReference>
<comment type="similarity">
    <text evidence="1">Belongs to the aspartate/glutamate racemases family.</text>
</comment>
<keyword evidence="2" id="KW-0413">Isomerase</keyword>
<organism evidence="3 4">
    <name type="scientific">Candidatus Woesebacteria bacterium RBG_16_34_12</name>
    <dbReference type="NCBI Taxonomy" id="1802480"/>
    <lineage>
        <taxon>Bacteria</taxon>
        <taxon>Candidatus Woeseibacteriota</taxon>
    </lineage>
</organism>
<evidence type="ECO:0000313" key="4">
    <source>
        <dbReference type="Proteomes" id="UP000177053"/>
    </source>
</evidence>
<dbReference type="Pfam" id="PF01177">
    <property type="entry name" value="Asp_Glu_race"/>
    <property type="match status" value="1"/>
</dbReference>
<dbReference type="InterPro" id="IPR001920">
    <property type="entry name" value="Asp/Glu_race"/>
</dbReference>
<sequence>MKTVGIIGGLGPETTAKFYLRLISACLAKNKIARPPILTWNVPIPLQIEEEFLLNSNGENKYKPYLIDAAKRLEKAGADFIVIPCNSVHSQINQIKKAVNVPVLNIIEETVKHLKLNKVTDIGILATSVTIKKQLFEKKLIENGINVHKPDKKYQKIINRIINNLVQAKQDKNDRKGLLEIMEKFSGKNIRTILLACTDLQLIIPKLRNVQIIDTLEVLTYATAREILA</sequence>
<dbReference type="GO" id="GO:0047661">
    <property type="term" value="F:amino-acid racemase activity"/>
    <property type="evidence" value="ECO:0007669"/>
    <property type="project" value="InterPro"/>
</dbReference>
<dbReference type="EMBL" id="MGFS01000027">
    <property type="protein sequence ID" value="OGM10970.1"/>
    <property type="molecule type" value="Genomic_DNA"/>
</dbReference>
<dbReference type="InterPro" id="IPR004380">
    <property type="entry name" value="Asp_race"/>
</dbReference>
<gene>
    <name evidence="3" type="ORF">A2Z22_03830</name>
</gene>
<proteinExistence type="inferred from homology"/>
<dbReference type="SUPFAM" id="SSF53681">
    <property type="entry name" value="Aspartate/glutamate racemase"/>
    <property type="match status" value="2"/>
</dbReference>
<evidence type="ECO:0000256" key="2">
    <source>
        <dbReference type="ARBA" id="ARBA00023235"/>
    </source>
</evidence>
<dbReference type="NCBIfam" id="TIGR00035">
    <property type="entry name" value="asp_race"/>
    <property type="match status" value="1"/>
</dbReference>
<accession>A0A1F7X7B5</accession>
<evidence type="ECO:0000313" key="3">
    <source>
        <dbReference type="EMBL" id="OGM10970.1"/>
    </source>
</evidence>